<evidence type="ECO:0000256" key="1">
    <source>
        <dbReference type="SAM" id="MobiDB-lite"/>
    </source>
</evidence>
<evidence type="ECO:0000256" key="2">
    <source>
        <dbReference type="SAM" id="SignalP"/>
    </source>
</evidence>
<name>A0AAP0E3G4_9MAGN</name>
<keyword evidence="4" id="KW-1185">Reference proteome</keyword>
<keyword evidence="2" id="KW-0732">Signal</keyword>
<comment type="caution">
    <text evidence="3">The sequence shown here is derived from an EMBL/GenBank/DDBJ whole genome shotgun (WGS) entry which is preliminary data.</text>
</comment>
<dbReference type="Proteomes" id="UP001417504">
    <property type="component" value="Unassembled WGS sequence"/>
</dbReference>
<proteinExistence type="predicted"/>
<sequence length="140" mass="15784">MVFNRLILLGFLLLSLQVVAYGGSSISHDNNPKLYDPAYPNPRFPPTPPPSKPGEVLYVHQHPKLYDPAYPNPRFPPNPPPNKPGEELYAHQHSKLYDPVYPNPRYPPIKLPNTSGEELYNPKITIPSSPCCKKHPPKSK</sequence>
<accession>A0AAP0E3G4</accession>
<protein>
    <submittedName>
        <fullName evidence="3">Uncharacterized protein</fullName>
    </submittedName>
</protein>
<evidence type="ECO:0000313" key="4">
    <source>
        <dbReference type="Proteomes" id="UP001417504"/>
    </source>
</evidence>
<feature type="compositionally biased region" description="Pro residues" evidence="1">
    <location>
        <begin position="70"/>
        <end position="83"/>
    </location>
</feature>
<organism evidence="3 4">
    <name type="scientific">Stephania japonica</name>
    <dbReference type="NCBI Taxonomy" id="461633"/>
    <lineage>
        <taxon>Eukaryota</taxon>
        <taxon>Viridiplantae</taxon>
        <taxon>Streptophyta</taxon>
        <taxon>Embryophyta</taxon>
        <taxon>Tracheophyta</taxon>
        <taxon>Spermatophyta</taxon>
        <taxon>Magnoliopsida</taxon>
        <taxon>Ranunculales</taxon>
        <taxon>Menispermaceae</taxon>
        <taxon>Menispermoideae</taxon>
        <taxon>Cissampelideae</taxon>
        <taxon>Stephania</taxon>
    </lineage>
</organism>
<reference evidence="3 4" key="1">
    <citation type="submission" date="2024-01" db="EMBL/GenBank/DDBJ databases">
        <title>Genome assemblies of Stephania.</title>
        <authorList>
            <person name="Yang L."/>
        </authorList>
    </citation>
    <scope>NUCLEOTIDE SEQUENCE [LARGE SCALE GENOMIC DNA]</scope>
    <source>
        <strain evidence="3">QJT</strain>
        <tissue evidence="3">Leaf</tissue>
    </source>
</reference>
<dbReference type="EMBL" id="JBBNAE010000011">
    <property type="protein sequence ID" value="KAK9085911.1"/>
    <property type="molecule type" value="Genomic_DNA"/>
</dbReference>
<feature type="signal peptide" evidence="2">
    <location>
        <begin position="1"/>
        <end position="22"/>
    </location>
</feature>
<dbReference type="AlphaFoldDB" id="A0AAP0E3G4"/>
<gene>
    <name evidence="3" type="ORF">Sjap_026322</name>
</gene>
<feature type="compositionally biased region" description="Pro residues" evidence="1">
    <location>
        <begin position="39"/>
        <end position="52"/>
    </location>
</feature>
<feature type="chain" id="PRO_5042982076" evidence="2">
    <location>
        <begin position="23"/>
        <end position="140"/>
    </location>
</feature>
<evidence type="ECO:0000313" key="3">
    <source>
        <dbReference type="EMBL" id="KAK9085911.1"/>
    </source>
</evidence>
<feature type="region of interest" description="Disordered" evidence="1">
    <location>
        <begin position="30"/>
        <end position="140"/>
    </location>
</feature>
<feature type="compositionally biased region" description="Pro residues" evidence="1">
    <location>
        <begin position="101"/>
        <end position="110"/>
    </location>
</feature>